<dbReference type="PANTHER" id="PTHR10131">
    <property type="entry name" value="TNF RECEPTOR ASSOCIATED FACTOR"/>
    <property type="match status" value="1"/>
</dbReference>
<dbReference type="STRING" id="307972.A0A2G8JZC1"/>
<organism evidence="6 7">
    <name type="scientific">Stichopus japonicus</name>
    <name type="common">Sea cucumber</name>
    <dbReference type="NCBI Taxonomy" id="307972"/>
    <lineage>
        <taxon>Eukaryota</taxon>
        <taxon>Metazoa</taxon>
        <taxon>Echinodermata</taxon>
        <taxon>Eleutherozoa</taxon>
        <taxon>Echinozoa</taxon>
        <taxon>Holothuroidea</taxon>
        <taxon>Aspidochirotacea</taxon>
        <taxon>Aspidochirotida</taxon>
        <taxon>Stichopodidae</taxon>
        <taxon>Apostichopus</taxon>
    </lineage>
</organism>
<protein>
    <submittedName>
        <fullName evidence="6">Putative dentin sialophosphoprotein</fullName>
    </submittedName>
</protein>
<dbReference type="Proteomes" id="UP000230750">
    <property type="component" value="Unassembled WGS sequence"/>
</dbReference>
<accession>A0A2G8JZC1</accession>
<keyword evidence="7" id="KW-1185">Reference proteome</keyword>
<dbReference type="PANTHER" id="PTHR10131:SF157">
    <property type="entry name" value="RECEPTOR-ASSOCIATED FACTOR, PUTATIVE-RELATED"/>
    <property type="match status" value="1"/>
</dbReference>
<dbReference type="PROSITE" id="PS00518">
    <property type="entry name" value="ZF_RING_1"/>
    <property type="match status" value="1"/>
</dbReference>
<dbReference type="Pfam" id="PF13639">
    <property type="entry name" value="zf-RING_2"/>
    <property type="match status" value="1"/>
</dbReference>
<comment type="caution">
    <text evidence="6">The sequence shown here is derived from an EMBL/GenBank/DDBJ whole genome shotgun (WGS) entry which is preliminary data.</text>
</comment>
<keyword evidence="1" id="KW-0479">Metal-binding</keyword>
<dbReference type="Gene3D" id="3.30.40.10">
    <property type="entry name" value="Zinc/RING finger domain, C3HC4 (zinc finger)"/>
    <property type="match status" value="1"/>
</dbReference>
<dbReference type="InterPro" id="IPR001841">
    <property type="entry name" value="Znf_RING"/>
</dbReference>
<sequence length="113" mass="13084">MHHCNNPQGLILLVQMAKYEVDRFESPPDPDLVCCICQCVLDKPLQSPCQHVFCKVCIETWLTNRKNCPNCRKSLRISKLKPVIPIVRNMINRLIIRCDNYSHGCIEGVKLEY</sequence>
<dbReference type="AlphaFoldDB" id="A0A2G8JZC1"/>
<evidence type="ECO:0000313" key="6">
    <source>
        <dbReference type="EMBL" id="PIK41107.1"/>
    </source>
</evidence>
<feature type="domain" description="RING-type" evidence="5">
    <location>
        <begin position="34"/>
        <end position="72"/>
    </location>
</feature>
<dbReference type="EMBL" id="MRZV01001052">
    <property type="protein sequence ID" value="PIK41107.1"/>
    <property type="molecule type" value="Genomic_DNA"/>
</dbReference>
<dbReference type="GO" id="GO:0043122">
    <property type="term" value="P:regulation of canonical NF-kappaB signal transduction"/>
    <property type="evidence" value="ECO:0007669"/>
    <property type="project" value="TreeGrafter"/>
</dbReference>
<reference evidence="6 7" key="1">
    <citation type="journal article" date="2017" name="PLoS Biol.">
        <title>The sea cucumber genome provides insights into morphological evolution and visceral regeneration.</title>
        <authorList>
            <person name="Zhang X."/>
            <person name="Sun L."/>
            <person name="Yuan J."/>
            <person name="Sun Y."/>
            <person name="Gao Y."/>
            <person name="Zhang L."/>
            <person name="Li S."/>
            <person name="Dai H."/>
            <person name="Hamel J.F."/>
            <person name="Liu C."/>
            <person name="Yu Y."/>
            <person name="Liu S."/>
            <person name="Lin W."/>
            <person name="Guo K."/>
            <person name="Jin S."/>
            <person name="Xu P."/>
            <person name="Storey K.B."/>
            <person name="Huan P."/>
            <person name="Zhang T."/>
            <person name="Zhou Y."/>
            <person name="Zhang J."/>
            <person name="Lin C."/>
            <person name="Li X."/>
            <person name="Xing L."/>
            <person name="Huo D."/>
            <person name="Sun M."/>
            <person name="Wang L."/>
            <person name="Mercier A."/>
            <person name="Li F."/>
            <person name="Yang H."/>
            <person name="Xiang J."/>
        </authorList>
    </citation>
    <scope>NUCLEOTIDE SEQUENCE [LARGE SCALE GENOMIC DNA]</scope>
    <source>
        <strain evidence="6">Shaxun</strain>
        <tissue evidence="6">Muscle</tissue>
    </source>
</reference>
<dbReference type="InterPro" id="IPR017907">
    <property type="entry name" value="Znf_RING_CS"/>
</dbReference>
<keyword evidence="2 4" id="KW-0863">Zinc-finger</keyword>
<name>A0A2G8JZC1_STIJA</name>
<evidence type="ECO:0000256" key="1">
    <source>
        <dbReference type="ARBA" id="ARBA00022723"/>
    </source>
</evidence>
<dbReference type="GO" id="GO:0008270">
    <property type="term" value="F:zinc ion binding"/>
    <property type="evidence" value="ECO:0007669"/>
    <property type="project" value="UniProtKB-KW"/>
</dbReference>
<proteinExistence type="predicted"/>
<keyword evidence="3" id="KW-0862">Zinc</keyword>
<gene>
    <name evidence="6" type="ORF">BSL78_22040</name>
</gene>
<dbReference type="InterPro" id="IPR013083">
    <property type="entry name" value="Znf_RING/FYVE/PHD"/>
</dbReference>
<evidence type="ECO:0000256" key="3">
    <source>
        <dbReference type="ARBA" id="ARBA00022833"/>
    </source>
</evidence>
<dbReference type="PROSITE" id="PS50089">
    <property type="entry name" value="ZF_RING_2"/>
    <property type="match status" value="1"/>
</dbReference>
<dbReference type="SUPFAM" id="SSF57850">
    <property type="entry name" value="RING/U-box"/>
    <property type="match status" value="1"/>
</dbReference>
<evidence type="ECO:0000256" key="2">
    <source>
        <dbReference type="ARBA" id="ARBA00022771"/>
    </source>
</evidence>
<dbReference type="OrthoDB" id="9049620at2759"/>
<evidence type="ECO:0000259" key="5">
    <source>
        <dbReference type="PROSITE" id="PS50089"/>
    </source>
</evidence>
<dbReference type="SMART" id="SM00184">
    <property type="entry name" value="RING"/>
    <property type="match status" value="1"/>
</dbReference>
<evidence type="ECO:0000313" key="7">
    <source>
        <dbReference type="Proteomes" id="UP000230750"/>
    </source>
</evidence>
<evidence type="ECO:0000256" key="4">
    <source>
        <dbReference type="PROSITE-ProRule" id="PRU00175"/>
    </source>
</evidence>